<evidence type="ECO:0000313" key="5">
    <source>
        <dbReference type="EMBL" id="ADB62424.1"/>
    </source>
</evidence>
<sequence>MSGFGRRDVCRLGATGALTVAGLGTAGTGAVVGSAESNTNGRVVFVYDDSWREDWTDTFPVHQDEGVPACCAAVVDHVDTSWGLLPEHLREMEDAGWEIMAHTASHVAVGNLYLTAPAAAGDERLSLDGSFLAEHEGEEIVISDGDRTVENAVAGGGRNDDDGIYLDLAEPIGESFDAETAYVRFTEDRIRDEVVGSKDALEDMGVEVDGFVSPFGRSDGLVEDLVRDHYAAFANRGGNGLNALEGLDPHALGRSSIDGHAVTEAEIESFFDNVAANDTLGIAVGHSQFDETSPERIRFAIRAAKERDLEIVTLRAALADLEDREEDGDGTAADPSESDETDGAGGESNESDESNDDSLPGFGIASTLAGLGTAGYLLSNRRRDDERS</sequence>
<dbReference type="OrthoDB" id="186535at2157"/>
<feature type="region of interest" description="Disordered" evidence="3">
    <location>
        <begin position="322"/>
        <end position="366"/>
    </location>
</feature>
<dbReference type="AlphaFoldDB" id="D2RR28"/>
<evidence type="ECO:0000313" key="6">
    <source>
        <dbReference type="Proteomes" id="UP000001903"/>
    </source>
</evidence>
<keyword evidence="2" id="KW-0732">Signal</keyword>
<dbReference type="Proteomes" id="UP000001903">
    <property type="component" value="Chromosome"/>
</dbReference>
<dbReference type="PANTHER" id="PTHR34216">
    <property type="match status" value="1"/>
</dbReference>
<proteinExistence type="predicted"/>
<dbReference type="CDD" id="cd10970">
    <property type="entry name" value="CE4_DAC_u1_6s"/>
    <property type="match status" value="1"/>
</dbReference>
<evidence type="ECO:0000256" key="2">
    <source>
        <dbReference type="ARBA" id="ARBA00022729"/>
    </source>
</evidence>
<dbReference type="GO" id="GO:0016810">
    <property type="term" value="F:hydrolase activity, acting on carbon-nitrogen (but not peptide) bonds"/>
    <property type="evidence" value="ECO:0007669"/>
    <property type="project" value="InterPro"/>
</dbReference>
<reference evidence="5 6" key="1">
    <citation type="journal article" date="2010" name="Stand. Genomic Sci.">
        <title>Complete genome sequence of Haloterrigena turkmenica type strain (4k).</title>
        <authorList>
            <person name="Saunders E."/>
            <person name="Tindall B.J."/>
            <person name="Fahnrich R."/>
            <person name="Lapidus A."/>
            <person name="Copeland A."/>
            <person name="Del Rio T.G."/>
            <person name="Lucas S."/>
            <person name="Chen F."/>
            <person name="Tice H."/>
            <person name="Cheng J.F."/>
            <person name="Han C."/>
            <person name="Detter J.C."/>
            <person name="Bruce D."/>
            <person name="Goodwin L."/>
            <person name="Chain P."/>
            <person name="Pitluck S."/>
            <person name="Pati A."/>
            <person name="Ivanova N."/>
            <person name="Mavromatis K."/>
            <person name="Chen A."/>
            <person name="Palaniappan K."/>
            <person name="Land M."/>
            <person name="Hauser L."/>
            <person name="Chang Y.J."/>
            <person name="Jeffries C.D."/>
            <person name="Brettin T."/>
            <person name="Rohde M."/>
            <person name="Goker M."/>
            <person name="Bristow J."/>
            <person name="Eisen J.A."/>
            <person name="Markowitz V."/>
            <person name="Hugenholtz P."/>
            <person name="Klenk H.P."/>
            <person name="Kyrpides N.C."/>
        </authorList>
    </citation>
    <scope>NUCLEOTIDE SEQUENCE [LARGE SCALE GENOMIC DNA]</scope>
    <source>
        <strain evidence="6">ATCC 51198 / DSM 5511 / JCM 9101 / NCIMB 13204 / VKM B-1734 / 4k</strain>
    </source>
</reference>
<dbReference type="InterPro" id="IPR002509">
    <property type="entry name" value="NODB_dom"/>
</dbReference>
<dbReference type="EMBL" id="CP001860">
    <property type="protein sequence ID" value="ADB62424.1"/>
    <property type="molecule type" value="Genomic_DNA"/>
</dbReference>
<gene>
    <name evidence="5" type="ordered locus">Htur_3562</name>
</gene>
<dbReference type="Pfam" id="PF01522">
    <property type="entry name" value="Polysacc_deac_1"/>
    <property type="match status" value="1"/>
</dbReference>
<dbReference type="HOGENOM" id="CLU_055389_0_0_2"/>
<dbReference type="RefSeq" id="WP_012944676.1">
    <property type="nucleotide sequence ID" value="NC_013743.1"/>
</dbReference>
<dbReference type="GO" id="GO:0005975">
    <property type="term" value="P:carbohydrate metabolic process"/>
    <property type="evidence" value="ECO:0007669"/>
    <property type="project" value="InterPro"/>
</dbReference>
<protein>
    <submittedName>
        <fullName evidence="5">Polysaccharide deacetylase</fullName>
    </submittedName>
</protein>
<dbReference type="KEGG" id="htu:Htur_3562"/>
<dbReference type="SUPFAM" id="SSF88713">
    <property type="entry name" value="Glycoside hydrolase/deacetylase"/>
    <property type="match status" value="1"/>
</dbReference>
<accession>D2RR28</accession>
<evidence type="ECO:0000256" key="1">
    <source>
        <dbReference type="ARBA" id="ARBA00004613"/>
    </source>
</evidence>
<dbReference type="GeneID" id="8744182"/>
<evidence type="ECO:0000256" key="3">
    <source>
        <dbReference type="SAM" id="MobiDB-lite"/>
    </source>
</evidence>
<dbReference type="eggNOG" id="arCOG09161">
    <property type="taxonomic scope" value="Archaea"/>
</dbReference>
<dbReference type="Gene3D" id="3.20.20.370">
    <property type="entry name" value="Glycoside hydrolase/deacetylase"/>
    <property type="match status" value="1"/>
</dbReference>
<dbReference type="GO" id="GO:0005576">
    <property type="term" value="C:extracellular region"/>
    <property type="evidence" value="ECO:0007669"/>
    <property type="project" value="UniProtKB-SubCell"/>
</dbReference>
<name>D2RR28_HALTV</name>
<comment type="subcellular location">
    <subcellularLocation>
        <location evidence="1">Secreted</location>
    </subcellularLocation>
</comment>
<organism evidence="5 6">
    <name type="scientific">Haloterrigena turkmenica (strain ATCC 51198 / DSM 5511 / JCM 9101 / NCIMB 13204 / VKM B-1734 / 4k)</name>
    <name type="common">Halococcus turkmenicus</name>
    <dbReference type="NCBI Taxonomy" id="543526"/>
    <lineage>
        <taxon>Archaea</taxon>
        <taxon>Methanobacteriati</taxon>
        <taxon>Methanobacteriota</taxon>
        <taxon>Stenosarchaea group</taxon>
        <taxon>Halobacteria</taxon>
        <taxon>Halobacteriales</taxon>
        <taxon>Natrialbaceae</taxon>
        <taxon>Haloterrigena</taxon>
    </lineage>
</organism>
<dbReference type="InterPro" id="IPR051398">
    <property type="entry name" value="Polysacch_Deacetylase"/>
</dbReference>
<dbReference type="InterPro" id="IPR011330">
    <property type="entry name" value="Glyco_hydro/deAcase_b/a-brl"/>
</dbReference>
<keyword evidence="6" id="KW-1185">Reference proteome</keyword>
<feature type="domain" description="NodB homology" evidence="4">
    <location>
        <begin position="39"/>
        <end position="112"/>
    </location>
</feature>
<dbReference type="PANTHER" id="PTHR34216:SF3">
    <property type="entry name" value="POLY-BETA-1,6-N-ACETYL-D-GLUCOSAMINE N-DEACETYLASE"/>
    <property type="match status" value="1"/>
</dbReference>
<evidence type="ECO:0000259" key="4">
    <source>
        <dbReference type="Pfam" id="PF01522"/>
    </source>
</evidence>